<gene>
    <name evidence="2" type="primary">WBGene00274379</name>
</gene>
<feature type="region of interest" description="Disordered" evidence="1">
    <location>
        <begin position="71"/>
        <end position="99"/>
    </location>
</feature>
<dbReference type="AlphaFoldDB" id="A0A2A6BN92"/>
<feature type="compositionally biased region" description="Low complexity" evidence="1">
    <location>
        <begin position="154"/>
        <end position="163"/>
    </location>
</feature>
<accession>A0A8R1UPV5</accession>
<feature type="compositionally biased region" description="Polar residues" evidence="1">
    <location>
        <begin position="80"/>
        <end position="96"/>
    </location>
</feature>
<reference evidence="3" key="1">
    <citation type="journal article" date="2008" name="Nat. Genet.">
        <title>The Pristionchus pacificus genome provides a unique perspective on nematode lifestyle and parasitism.</title>
        <authorList>
            <person name="Dieterich C."/>
            <person name="Clifton S.W."/>
            <person name="Schuster L.N."/>
            <person name="Chinwalla A."/>
            <person name="Delehaunty K."/>
            <person name="Dinkelacker I."/>
            <person name="Fulton L."/>
            <person name="Fulton R."/>
            <person name="Godfrey J."/>
            <person name="Minx P."/>
            <person name="Mitreva M."/>
            <person name="Roeseler W."/>
            <person name="Tian H."/>
            <person name="Witte H."/>
            <person name="Yang S.P."/>
            <person name="Wilson R.K."/>
            <person name="Sommer R.J."/>
        </authorList>
    </citation>
    <scope>NUCLEOTIDE SEQUENCE [LARGE SCALE GENOMIC DNA]</scope>
    <source>
        <strain evidence="3">PS312</strain>
    </source>
</reference>
<feature type="compositionally biased region" description="Acidic residues" evidence="1">
    <location>
        <begin position="180"/>
        <end position="193"/>
    </location>
</feature>
<dbReference type="PANTHER" id="PTHR31751:SF42">
    <property type="entry name" value="PROTEIN CBG10204"/>
    <property type="match status" value="1"/>
</dbReference>
<organism evidence="2 3">
    <name type="scientific">Pristionchus pacificus</name>
    <name type="common">Parasitic nematode worm</name>
    <dbReference type="NCBI Taxonomy" id="54126"/>
    <lineage>
        <taxon>Eukaryota</taxon>
        <taxon>Metazoa</taxon>
        <taxon>Ecdysozoa</taxon>
        <taxon>Nematoda</taxon>
        <taxon>Chromadorea</taxon>
        <taxon>Rhabditida</taxon>
        <taxon>Rhabditina</taxon>
        <taxon>Diplogasteromorpha</taxon>
        <taxon>Diplogasteroidea</taxon>
        <taxon>Neodiplogasteridae</taxon>
        <taxon>Pristionchus</taxon>
    </lineage>
</organism>
<reference evidence="2" key="2">
    <citation type="submission" date="2022-06" db="UniProtKB">
        <authorList>
            <consortium name="EnsemblMetazoa"/>
        </authorList>
    </citation>
    <scope>IDENTIFICATION</scope>
    <source>
        <strain evidence="2">PS312</strain>
    </source>
</reference>
<evidence type="ECO:0000313" key="2">
    <source>
        <dbReference type="EnsemblMetazoa" id="PPA36010.1"/>
    </source>
</evidence>
<keyword evidence="3" id="KW-1185">Reference proteome</keyword>
<dbReference type="Proteomes" id="UP000005239">
    <property type="component" value="Unassembled WGS sequence"/>
</dbReference>
<name>A0A2A6BN92_PRIPA</name>
<accession>A0A2A6BN92</accession>
<dbReference type="PANTHER" id="PTHR31751">
    <property type="entry name" value="SI:CH211-108C17.2-RELATED-RELATED"/>
    <property type="match status" value="1"/>
</dbReference>
<feature type="region of interest" description="Disordered" evidence="1">
    <location>
        <begin position="153"/>
        <end position="198"/>
    </location>
</feature>
<sequence length="281" mass="32183">MSKRKRSCYLCSESDIVLRKFPANSKEFAQKQWLDRLGLDGKQTREKLEIYREKIDQGVDIRWCSTHFDSTGSLPKDPQRLQQRYRTPSVPSTPVESDTDNEIEMDQGLITPPRQDPILHSSPIRFHSVEDYYDDDVTCNESLANLPKRFKTQSSITSDTTIDNGSEYVLSQGTAQESEGGSDESDSEMEEMDEEKREKRVKYRIVGDEQLIALFRRCQECGHEIDSTLLTMSKQGSGCKIKYFCSKCCKSIIWGSQGRIGKGRSTVYRGNQENKQRTNSV</sequence>
<evidence type="ECO:0000313" key="3">
    <source>
        <dbReference type="Proteomes" id="UP000005239"/>
    </source>
</evidence>
<proteinExistence type="predicted"/>
<dbReference type="EnsemblMetazoa" id="PPA36010.1">
    <property type="protein sequence ID" value="PPA36010.1"/>
    <property type="gene ID" value="WBGene00274379"/>
</dbReference>
<evidence type="ECO:0000256" key="1">
    <source>
        <dbReference type="SAM" id="MobiDB-lite"/>
    </source>
</evidence>
<protein>
    <submittedName>
        <fullName evidence="2">Uncharacterized protein</fullName>
    </submittedName>
</protein>